<name>A0A4Q7VA31_9BACT</name>
<dbReference type="RefSeq" id="WP_130307962.1">
    <property type="nucleotide sequence ID" value="NZ_SHKN01000002.1"/>
</dbReference>
<dbReference type="Pfam" id="PF07484">
    <property type="entry name" value="Collar"/>
    <property type="match status" value="1"/>
</dbReference>
<dbReference type="AlphaFoldDB" id="A0A4Q7VA31"/>
<dbReference type="Gene3D" id="3.90.1340.10">
    <property type="entry name" value="Phage tail collar domain"/>
    <property type="match status" value="1"/>
</dbReference>
<keyword evidence="3" id="KW-1185">Reference proteome</keyword>
<dbReference type="SUPFAM" id="SSF88874">
    <property type="entry name" value="Receptor-binding domain of short tail fibre protein gp12"/>
    <property type="match status" value="1"/>
</dbReference>
<dbReference type="InterPro" id="IPR011083">
    <property type="entry name" value="Phage_tail_collar_dom"/>
</dbReference>
<organism evidence="2 3">
    <name type="scientific">Ancylomarina subtilis</name>
    <dbReference type="NCBI Taxonomy" id="1639035"/>
    <lineage>
        <taxon>Bacteria</taxon>
        <taxon>Pseudomonadati</taxon>
        <taxon>Bacteroidota</taxon>
        <taxon>Bacteroidia</taxon>
        <taxon>Marinilabiliales</taxon>
        <taxon>Marinifilaceae</taxon>
        <taxon>Ancylomarina</taxon>
    </lineage>
</organism>
<evidence type="ECO:0000259" key="1">
    <source>
        <dbReference type="Pfam" id="PF07484"/>
    </source>
</evidence>
<proteinExistence type="predicted"/>
<gene>
    <name evidence="2" type="ORF">EV201_2566</name>
</gene>
<dbReference type="OrthoDB" id="9810174at2"/>
<evidence type="ECO:0000313" key="3">
    <source>
        <dbReference type="Proteomes" id="UP000293562"/>
    </source>
</evidence>
<dbReference type="InterPro" id="IPR037053">
    <property type="entry name" value="Phage_tail_collar_dom_sf"/>
</dbReference>
<sequence length="195" mass="20884">MDAFLAFIGLWPVSWAPKYWSFCWGQFIPVSQNPSLYSLIGANYGGDGRNDFGLPDFRGRVPVGAGVGPGLASYQLGMKYGFERIVLNEAQMPSHNHEATISGLEIGFMASALGGTESTPGANNATTLAATKKSMGAGDFLYNTESPTVELNGVYSTGGDVLVSDTGGDQYVENRQPFTTVNYIICMDGVYPQRP</sequence>
<reference evidence="2 3" key="1">
    <citation type="submission" date="2019-02" db="EMBL/GenBank/DDBJ databases">
        <title>Genomic Encyclopedia of Type Strains, Phase IV (KMG-IV): sequencing the most valuable type-strain genomes for metagenomic binning, comparative biology and taxonomic classification.</title>
        <authorList>
            <person name="Goeker M."/>
        </authorList>
    </citation>
    <scope>NUCLEOTIDE SEQUENCE [LARGE SCALE GENOMIC DNA]</scope>
    <source>
        <strain evidence="2 3">DSM 28825</strain>
    </source>
</reference>
<accession>A0A4Q7VA31</accession>
<feature type="domain" description="Phage tail collar" evidence="1">
    <location>
        <begin position="8"/>
        <end position="62"/>
    </location>
</feature>
<evidence type="ECO:0000313" key="2">
    <source>
        <dbReference type="EMBL" id="RZT93405.1"/>
    </source>
</evidence>
<dbReference type="Proteomes" id="UP000293562">
    <property type="component" value="Unassembled WGS sequence"/>
</dbReference>
<comment type="caution">
    <text evidence="2">The sequence shown here is derived from an EMBL/GenBank/DDBJ whole genome shotgun (WGS) entry which is preliminary data.</text>
</comment>
<dbReference type="EMBL" id="SHKN01000002">
    <property type="protein sequence ID" value="RZT93405.1"/>
    <property type="molecule type" value="Genomic_DNA"/>
</dbReference>
<protein>
    <submittedName>
        <fullName evidence="2">Microcystin-dependent protein</fullName>
    </submittedName>
</protein>